<evidence type="ECO:0000256" key="3">
    <source>
        <dbReference type="ARBA" id="ARBA00023163"/>
    </source>
</evidence>
<dbReference type="RefSeq" id="WP_021590268.1">
    <property type="nucleotide sequence ID" value="NZ_AWEY01000033.1"/>
</dbReference>
<evidence type="ECO:0000256" key="2">
    <source>
        <dbReference type="ARBA" id="ARBA00023125"/>
    </source>
</evidence>
<dbReference type="EMBL" id="AWEY01000033">
    <property type="protein sequence ID" value="ERK38822.1"/>
    <property type="molecule type" value="Genomic_DNA"/>
</dbReference>
<keyword evidence="1" id="KW-0805">Transcription regulation</keyword>
<keyword evidence="6" id="KW-1185">Reference proteome</keyword>
<dbReference type="Gene3D" id="1.10.10.60">
    <property type="entry name" value="Homeodomain-like"/>
    <property type="match status" value="1"/>
</dbReference>
<organism evidence="5 6">
    <name type="scientific">Segatella baroniae F0067</name>
    <dbReference type="NCBI Taxonomy" id="1115809"/>
    <lineage>
        <taxon>Bacteria</taxon>
        <taxon>Pseudomonadati</taxon>
        <taxon>Bacteroidota</taxon>
        <taxon>Bacteroidia</taxon>
        <taxon>Bacteroidales</taxon>
        <taxon>Prevotellaceae</taxon>
        <taxon>Segatella</taxon>
    </lineage>
</organism>
<dbReference type="InterPro" id="IPR018060">
    <property type="entry name" value="HTH_AraC"/>
</dbReference>
<evidence type="ECO:0000256" key="1">
    <source>
        <dbReference type="ARBA" id="ARBA00023015"/>
    </source>
</evidence>
<dbReference type="AlphaFoldDB" id="U2QJ26"/>
<reference evidence="5 6" key="1">
    <citation type="submission" date="2013-08" db="EMBL/GenBank/DDBJ databases">
        <authorList>
            <person name="Durkin A.S."/>
            <person name="Haft D.R."/>
            <person name="McCorrison J."/>
            <person name="Torralba M."/>
            <person name="Gillis M."/>
            <person name="Haft D.H."/>
            <person name="Methe B."/>
            <person name="Sutton G."/>
            <person name="Nelson K.E."/>
        </authorList>
    </citation>
    <scope>NUCLEOTIDE SEQUENCE [LARGE SCALE GENOMIC DNA]</scope>
    <source>
        <strain evidence="5 6">F0067</strain>
    </source>
</reference>
<dbReference type="SMART" id="SM00342">
    <property type="entry name" value="HTH_ARAC"/>
    <property type="match status" value="1"/>
</dbReference>
<keyword evidence="2 5" id="KW-0238">DNA-binding</keyword>
<dbReference type="GO" id="GO:0043565">
    <property type="term" value="F:sequence-specific DNA binding"/>
    <property type="evidence" value="ECO:0007669"/>
    <property type="project" value="InterPro"/>
</dbReference>
<keyword evidence="3" id="KW-0804">Transcription</keyword>
<dbReference type="PATRIC" id="fig|1115809.3.peg.1966"/>
<accession>U2QJ26</accession>
<dbReference type="GO" id="GO:0003700">
    <property type="term" value="F:DNA-binding transcription factor activity"/>
    <property type="evidence" value="ECO:0007669"/>
    <property type="project" value="InterPro"/>
</dbReference>
<gene>
    <name evidence="5" type="ORF">HMPREF9135_1614</name>
</gene>
<sequence>MRKPESLTFDLFREMLSSGREKHPDGVFISKHLTVVDNVSTILRQTIAAQRLMLLNDYRIGMVTSGTGRANINLMEHELKADMFVFLTPGTIVQPFFASPDFTLKGMVFSTETLHLATGNQLPGFLNGEQMDGFMEVTRGQKAFVDNLFSLLLKALLQEKASMKVVYALIKTILEDYDDLFVKQCSVSNVTKTRDRMLFERFIHLVNLHGKHEHQLAFYADKLCLTERYLGTIVRNVSGLTAKKWIDRSVISAAQVMLKYSDLSINEIAMQLKFPNPSFFNKYFKRLQGCTPLAFRNGF</sequence>
<evidence type="ECO:0000313" key="6">
    <source>
        <dbReference type="Proteomes" id="UP000016648"/>
    </source>
</evidence>
<name>U2QJ26_9BACT</name>
<proteinExistence type="predicted"/>
<dbReference type="PANTHER" id="PTHR43280:SF32">
    <property type="entry name" value="TRANSCRIPTIONAL REGULATORY PROTEIN"/>
    <property type="match status" value="1"/>
</dbReference>
<dbReference type="Pfam" id="PF12833">
    <property type="entry name" value="HTH_18"/>
    <property type="match status" value="1"/>
</dbReference>
<comment type="caution">
    <text evidence="5">The sequence shown here is derived from an EMBL/GenBank/DDBJ whole genome shotgun (WGS) entry which is preliminary data.</text>
</comment>
<dbReference type="InterPro" id="IPR009057">
    <property type="entry name" value="Homeodomain-like_sf"/>
</dbReference>
<dbReference type="Proteomes" id="UP000016648">
    <property type="component" value="Unassembled WGS sequence"/>
</dbReference>
<feature type="domain" description="HTH araC/xylS-type" evidence="4">
    <location>
        <begin position="200"/>
        <end position="298"/>
    </location>
</feature>
<dbReference type="PROSITE" id="PS01124">
    <property type="entry name" value="HTH_ARAC_FAMILY_2"/>
    <property type="match status" value="1"/>
</dbReference>
<dbReference type="SUPFAM" id="SSF46689">
    <property type="entry name" value="Homeodomain-like"/>
    <property type="match status" value="1"/>
</dbReference>
<evidence type="ECO:0000259" key="4">
    <source>
        <dbReference type="PROSITE" id="PS01124"/>
    </source>
</evidence>
<evidence type="ECO:0000313" key="5">
    <source>
        <dbReference type="EMBL" id="ERK38822.1"/>
    </source>
</evidence>
<protein>
    <submittedName>
        <fullName evidence="5">DNA-binding helix-turn-helix protein</fullName>
    </submittedName>
</protein>
<dbReference type="PANTHER" id="PTHR43280">
    <property type="entry name" value="ARAC-FAMILY TRANSCRIPTIONAL REGULATOR"/>
    <property type="match status" value="1"/>
</dbReference>